<dbReference type="InterPro" id="IPR007219">
    <property type="entry name" value="XnlR_reg_dom"/>
</dbReference>
<keyword evidence="3" id="KW-0805">Transcription regulation</keyword>
<reference evidence="9 10" key="1">
    <citation type="submission" date="2016-07" db="EMBL/GenBank/DDBJ databases">
        <title>Multiple horizontal gene transfer events from other fungi enriched the ability of initially mycotrophic Trichoderma (Ascomycota) to feed on dead plant biomass.</title>
        <authorList>
            <consortium name="DOE Joint Genome Institute"/>
            <person name="Aerts A."/>
            <person name="Atanasova L."/>
            <person name="Chenthamara K."/>
            <person name="Zhang J."/>
            <person name="Grujic M."/>
            <person name="Henrissat B."/>
            <person name="Kuo A."/>
            <person name="Salamov A."/>
            <person name="Lipzen A."/>
            <person name="Labutti K."/>
            <person name="Barry K."/>
            <person name="Miao Y."/>
            <person name="Rahimi M.J."/>
            <person name="Shen Q."/>
            <person name="Grigoriev I.V."/>
            <person name="Kubicek C.P."/>
            <person name="Druzhinina I.S."/>
        </authorList>
    </citation>
    <scope>NUCLEOTIDE SEQUENCE [LARGE SCALE GENOMIC DNA]</scope>
    <source>
        <strain evidence="9 10">ATCC 18648</strain>
    </source>
</reference>
<keyword evidence="1" id="KW-0479">Metal-binding</keyword>
<dbReference type="AlphaFoldDB" id="A0A2T4CF65"/>
<evidence type="ECO:0000313" key="10">
    <source>
        <dbReference type="Proteomes" id="UP000240760"/>
    </source>
</evidence>
<evidence type="ECO:0000256" key="5">
    <source>
        <dbReference type="ARBA" id="ARBA00023242"/>
    </source>
</evidence>
<feature type="region of interest" description="Disordered" evidence="7">
    <location>
        <begin position="265"/>
        <end position="294"/>
    </location>
</feature>
<dbReference type="GO" id="GO:0003677">
    <property type="term" value="F:DNA binding"/>
    <property type="evidence" value="ECO:0007669"/>
    <property type="project" value="InterPro"/>
</dbReference>
<dbReference type="InterPro" id="IPR036864">
    <property type="entry name" value="Zn2-C6_fun-type_DNA-bd_sf"/>
</dbReference>
<feature type="compositionally biased region" description="Polar residues" evidence="7">
    <location>
        <begin position="224"/>
        <end position="234"/>
    </location>
</feature>
<dbReference type="PANTHER" id="PTHR47660">
    <property type="entry name" value="TRANSCRIPTION FACTOR WITH C2H2 AND ZN(2)-CYS(6) DNA BINDING DOMAIN (EUROFUNG)-RELATED-RELATED"/>
    <property type="match status" value="1"/>
</dbReference>
<sequence length="839" mass="91870">MSASDTRLPAPRRNIMFPCDQCPVAYGDRMHLERHRQIHAEQAELRQQTELATAGRGSAERANSQRANVERASLGRIRNVCRFCQGRFTTSEVLRRHMDAYHSVDGDPRSSCQRCLRYKLRCDGSSPCGWCKADDKAEFCMFVPPEIMSASVPIPVPASAPRPASDSMLHTAASTDTHTASSPQQQVRTQRASSARPASPDRVSTQRGQPSAPANPSADEHTTGAASPTDSTLSLGPELPAPGEVDIRAGSLGWLDFKVSCITSRDADNSSASGSPLGGTRGSSLQAGGTGAQERLGGCSSTHASLVLALDSLDLLFRAPCIPLIAGLSGAQVKLLSGIELLRQLVNNFFLKWQKVQPIFHVATWKFVKSPIVLLGAMACIGALLDEDEETARQAHIISSRCVAVLNVMAVIPPEKGPDIRFLAAVCLHQTYLLGSGDDNVYHHVDRIRAFLVGSLRSLGMLGDESETDPALETVTQPLQAEWTAWITYEQAIRTTWAVFEYDCGVSLFSNRPCIIELADLPSRFPCADELYEAPDAQSWAELRSRLPNRANGPLVSAIVAASVGRTPLSRDVSPWTRRLCTQLFERILRGFRRGAQRESTVAGCRHVGLDVASVCMENTATVIWAISFLARSIPGDETTAPLSTSDLVNFCSTKMIRHYAQLCLSTDVMDTMTYIARAAASPSSPNSRTSLRWAQQKLIDHFAVDPPKSRQYIWHAGQIIRIAKIHAVFAPCDSLRIFSAYLAVIAFAKYGPSSLRDVEGVEPFQADAWPVNDVEVERWLQIGGPARIGSCHRIQVGCSTDQILQDSFQLLNRFENWGVVERFFKILGHFNELDMLDG</sequence>
<evidence type="ECO:0000256" key="7">
    <source>
        <dbReference type="SAM" id="MobiDB-lite"/>
    </source>
</evidence>
<keyword evidence="4" id="KW-0804">Transcription</keyword>
<dbReference type="Proteomes" id="UP000240760">
    <property type="component" value="Unassembled WGS sequence"/>
</dbReference>
<feature type="domain" description="C2H2-type" evidence="8">
    <location>
        <begin position="17"/>
        <end position="44"/>
    </location>
</feature>
<dbReference type="STRING" id="983965.A0A2T4CF65"/>
<dbReference type="SMART" id="SM00355">
    <property type="entry name" value="ZnF_C2H2"/>
    <property type="match status" value="2"/>
</dbReference>
<feature type="compositionally biased region" description="Polar residues" evidence="7">
    <location>
        <begin position="202"/>
        <end position="214"/>
    </location>
</feature>
<feature type="compositionally biased region" description="Low complexity" evidence="7">
    <location>
        <begin position="161"/>
        <end position="182"/>
    </location>
</feature>
<evidence type="ECO:0000256" key="1">
    <source>
        <dbReference type="ARBA" id="ARBA00022723"/>
    </source>
</evidence>
<feature type="region of interest" description="Disordered" evidence="7">
    <location>
        <begin position="158"/>
        <end position="242"/>
    </location>
</feature>
<dbReference type="CDD" id="cd12148">
    <property type="entry name" value="fungal_TF_MHR"/>
    <property type="match status" value="1"/>
</dbReference>
<dbReference type="OrthoDB" id="1405595at2759"/>
<accession>A0A2T4CF65</accession>
<dbReference type="PANTHER" id="PTHR47660:SF2">
    <property type="entry name" value="TRANSCRIPTION FACTOR WITH C2H2 AND ZN(2)-CYS(6) DNA BINDING DOMAIN (EUROFUNG)"/>
    <property type="match status" value="1"/>
</dbReference>
<protein>
    <recommendedName>
        <fullName evidence="8">C2H2-type domain-containing protein</fullName>
    </recommendedName>
</protein>
<evidence type="ECO:0000256" key="4">
    <source>
        <dbReference type="ARBA" id="ARBA00023163"/>
    </source>
</evidence>
<evidence type="ECO:0000256" key="3">
    <source>
        <dbReference type="ARBA" id="ARBA00023015"/>
    </source>
</evidence>
<keyword evidence="6" id="KW-0863">Zinc-finger</keyword>
<evidence type="ECO:0000259" key="8">
    <source>
        <dbReference type="PROSITE" id="PS50157"/>
    </source>
</evidence>
<gene>
    <name evidence="9" type="ORF">M440DRAFT_1397532</name>
</gene>
<dbReference type="EMBL" id="KZ679127">
    <property type="protein sequence ID" value="PTB80207.1"/>
    <property type="molecule type" value="Genomic_DNA"/>
</dbReference>
<evidence type="ECO:0000313" key="9">
    <source>
        <dbReference type="EMBL" id="PTB80207.1"/>
    </source>
</evidence>
<evidence type="ECO:0000256" key="6">
    <source>
        <dbReference type="PROSITE-ProRule" id="PRU00042"/>
    </source>
</evidence>
<keyword evidence="10" id="KW-1185">Reference proteome</keyword>
<name>A0A2T4CF65_TRILO</name>
<dbReference type="PROSITE" id="PS50157">
    <property type="entry name" value="ZINC_FINGER_C2H2_2"/>
    <property type="match status" value="1"/>
</dbReference>
<keyword evidence="2" id="KW-0862">Zinc</keyword>
<dbReference type="Gene3D" id="3.30.160.60">
    <property type="entry name" value="Classic Zinc Finger"/>
    <property type="match status" value="1"/>
</dbReference>
<dbReference type="PROSITE" id="PS00028">
    <property type="entry name" value="ZINC_FINGER_C2H2_1"/>
    <property type="match status" value="2"/>
</dbReference>
<organism evidence="9 10">
    <name type="scientific">Trichoderma longibrachiatum ATCC 18648</name>
    <dbReference type="NCBI Taxonomy" id="983965"/>
    <lineage>
        <taxon>Eukaryota</taxon>
        <taxon>Fungi</taxon>
        <taxon>Dikarya</taxon>
        <taxon>Ascomycota</taxon>
        <taxon>Pezizomycotina</taxon>
        <taxon>Sordariomycetes</taxon>
        <taxon>Hypocreomycetidae</taxon>
        <taxon>Hypocreales</taxon>
        <taxon>Hypocreaceae</taxon>
        <taxon>Trichoderma</taxon>
    </lineage>
</organism>
<evidence type="ECO:0000256" key="2">
    <source>
        <dbReference type="ARBA" id="ARBA00022833"/>
    </source>
</evidence>
<dbReference type="Pfam" id="PF04082">
    <property type="entry name" value="Fungal_trans"/>
    <property type="match status" value="1"/>
</dbReference>
<keyword evidence="5" id="KW-0539">Nucleus</keyword>
<dbReference type="InterPro" id="IPR013087">
    <property type="entry name" value="Znf_C2H2_type"/>
</dbReference>
<proteinExistence type="predicted"/>
<dbReference type="GO" id="GO:0006351">
    <property type="term" value="P:DNA-templated transcription"/>
    <property type="evidence" value="ECO:0007669"/>
    <property type="project" value="InterPro"/>
</dbReference>
<dbReference type="SUPFAM" id="SSF57701">
    <property type="entry name" value="Zn2/Cys6 DNA-binding domain"/>
    <property type="match status" value="1"/>
</dbReference>
<dbReference type="GO" id="GO:0000981">
    <property type="term" value="F:DNA-binding transcription factor activity, RNA polymerase II-specific"/>
    <property type="evidence" value="ECO:0007669"/>
    <property type="project" value="InterPro"/>
</dbReference>
<feature type="compositionally biased region" description="Polar residues" evidence="7">
    <location>
        <begin position="183"/>
        <end position="193"/>
    </location>
</feature>
<dbReference type="GO" id="GO:0008270">
    <property type="term" value="F:zinc ion binding"/>
    <property type="evidence" value="ECO:0007669"/>
    <property type="project" value="UniProtKB-KW"/>
</dbReference>